<name>A0A9D4B5I3_9SAUR</name>
<dbReference type="PROSITE" id="PS51488">
    <property type="entry name" value="KBD"/>
    <property type="match status" value="1"/>
</dbReference>
<dbReference type="PANTHER" id="PTHR31353:SF10">
    <property type="entry name" value="PROTEIN FAM98C"/>
    <property type="match status" value="1"/>
</dbReference>
<reference evidence="8" key="1">
    <citation type="submission" date="2021-09" db="EMBL/GenBank/DDBJ databases">
        <title>The genome of Mauremys mutica provides insights into the evolution of semi-aquatic lifestyle.</title>
        <authorList>
            <person name="Gong S."/>
            <person name="Gao Y."/>
        </authorList>
    </citation>
    <scope>NUCLEOTIDE SEQUENCE</scope>
    <source>
        <strain evidence="8">MM-2020</strain>
        <tissue evidence="8">Muscle</tissue>
    </source>
</reference>
<feature type="region of interest" description="Disordered" evidence="5">
    <location>
        <begin position="179"/>
        <end position="198"/>
    </location>
</feature>
<dbReference type="AlphaFoldDB" id="A0A9D4B5I3"/>
<dbReference type="Proteomes" id="UP000827986">
    <property type="component" value="Unassembled WGS sequence"/>
</dbReference>
<proteinExistence type="inferred from homology"/>
<dbReference type="GO" id="GO:0005886">
    <property type="term" value="C:plasma membrane"/>
    <property type="evidence" value="ECO:0007669"/>
    <property type="project" value="UniProtKB-SubCell"/>
</dbReference>
<dbReference type="SUPFAM" id="SSF50729">
    <property type="entry name" value="PH domain-like"/>
    <property type="match status" value="1"/>
</dbReference>
<dbReference type="InterPro" id="IPR011993">
    <property type="entry name" value="PH-like_dom_sf"/>
</dbReference>
<dbReference type="InterPro" id="IPR041937">
    <property type="entry name" value="SPRE_EVH1"/>
</dbReference>
<feature type="domain" description="WH1" evidence="6">
    <location>
        <begin position="1"/>
        <end position="111"/>
    </location>
</feature>
<feature type="compositionally biased region" description="Basic and acidic residues" evidence="5">
    <location>
        <begin position="128"/>
        <end position="153"/>
    </location>
</feature>
<dbReference type="InterPro" id="IPR023337">
    <property type="entry name" value="KBD"/>
</dbReference>
<evidence type="ECO:0008006" key="10">
    <source>
        <dbReference type="Google" id="ProtNLM"/>
    </source>
</evidence>
<protein>
    <recommendedName>
        <fullName evidence="10">Sprouty-related, EVH1 domain-containing protein 3</fullName>
    </recommendedName>
</protein>
<accession>A0A9D4B5I3</accession>
<keyword evidence="4" id="KW-0472">Membrane</keyword>
<dbReference type="CDD" id="cd10574">
    <property type="entry name" value="EVH1_SPRED-like"/>
    <property type="match status" value="1"/>
</dbReference>
<comment type="subcellular location">
    <subcellularLocation>
        <location evidence="1">Cell membrane</location>
        <topology evidence="1">Peripheral membrane protein</topology>
    </subcellularLocation>
</comment>
<feature type="region of interest" description="Disordered" evidence="5">
    <location>
        <begin position="257"/>
        <end position="302"/>
    </location>
</feature>
<keyword evidence="3" id="KW-1003">Cell membrane</keyword>
<feature type="compositionally biased region" description="Polar residues" evidence="5">
    <location>
        <begin position="181"/>
        <end position="198"/>
    </location>
</feature>
<dbReference type="Pfam" id="PF05210">
    <property type="entry name" value="Sprouty"/>
    <property type="match status" value="1"/>
</dbReference>
<dbReference type="PANTHER" id="PTHR31353">
    <property type="entry name" value="FAM98"/>
    <property type="match status" value="1"/>
</dbReference>
<evidence type="ECO:0000259" key="6">
    <source>
        <dbReference type="PROSITE" id="PS50229"/>
    </source>
</evidence>
<dbReference type="FunFam" id="2.30.29.30:FF:000052">
    <property type="entry name" value="Sprouty-related, EVH1 domain containing 2"/>
    <property type="match status" value="1"/>
</dbReference>
<dbReference type="InterPro" id="IPR018797">
    <property type="entry name" value="FAM98"/>
</dbReference>
<dbReference type="Pfam" id="PF10239">
    <property type="entry name" value="DUF2465"/>
    <property type="match status" value="1"/>
</dbReference>
<sequence>MLRVRAVVMTRDDSSGGWVPMGGGGLSHVTIGKVRRPEEGGRRRQYLICGERLRDQTTILECVLKKDLVYNKVNPIFHHWKVGDSKFGLTFQSPADAAAFERSVQAALEELAEGSLSSSSSSSSSQDDADRTDDAGLMHTDSESSSNSRKEMLPKHITIVTSESSSSCYIRSPASEEFAFSTAQGSTPTSQGGQVQPQPLQHVTLHDEEELESINPCKDLWVSKGYEDYRRAAVQKREADPDKVGMCVHFEKERRFPAAGGGGEGRLRDPKGSPSCRIHAAPSPPKQKHAKEPGASGGAGAEEDAVPSRCVYCRDVFNHEENGRGQCQDAPDPIGRCVYQLTCMWCAESMLYHCMSDSEGEYSDPCSCDLGHPHFCVRWMALVALSLVVPCMCCYLPLRACHWCGEHCGCCGGKHKAVRSLGPLSEENFQRLAEAGVRSPEFTALCAQLVAELRALCPLEEDVSPTSGPEDAETFQIELSGLLQELHCPYAALTTGDVTARLGSAHSCLQLLYFLSSELQAARLLSWKRPPSPRQGAGTDAAWRELQLINQALGRPEPAPTCPIPQLLEDIKSKVAEALSALPAGHQEMAPLLRAPLTARQWETLEGIRQALCAEYECRKRMMVTRFNVTLQSFHWSERAKAQGAALLAAVSPLRQAESVASGVTPARLLAARADASRIVSTSSGHCRHRTSCAINKVLMGSVPDRGGRPKEIEPPMPTWEKRREGEGGQQRWGRRSKKKK</sequence>
<dbReference type="GO" id="GO:0072669">
    <property type="term" value="C:tRNA-splicing ligase complex"/>
    <property type="evidence" value="ECO:0007669"/>
    <property type="project" value="TreeGrafter"/>
</dbReference>
<gene>
    <name evidence="8" type="ORF">KIL84_002073</name>
</gene>
<evidence type="ECO:0000313" key="9">
    <source>
        <dbReference type="Proteomes" id="UP000827986"/>
    </source>
</evidence>
<evidence type="ECO:0000256" key="4">
    <source>
        <dbReference type="ARBA" id="ARBA00023136"/>
    </source>
</evidence>
<dbReference type="SMART" id="SM00461">
    <property type="entry name" value="WH1"/>
    <property type="match status" value="1"/>
</dbReference>
<dbReference type="Pfam" id="PF00568">
    <property type="entry name" value="WH1"/>
    <property type="match status" value="1"/>
</dbReference>
<evidence type="ECO:0000256" key="1">
    <source>
        <dbReference type="ARBA" id="ARBA00004202"/>
    </source>
</evidence>
<organism evidence="8 9">
    <name type="scientific">Mauremys mutica</name>
    <name type="common">yellowpond turtle</name>
    <dbReference type="NCBI Taxonomy" id="74926"/>
    <lineage>
        <taxon>Eukaryota</taxon>
        <taxon>Metazoa</taxon>
        <taxon>Chordata</taxon>
        <taxon>Craniata</taxon>
        <taxon>Vertebrata</taxon>
        <taxon>Euteleostomi</taxon>
        <taxon>Archelosauria</taxon>
        <taxon>Testudinata</taxon>
        <taxon>Testudines</taxon>
        <taxon>Cryptodira</taxon>
        <taxon>Durocryptodira</taxon>
        <taxon>Testudinoidea</taxon>
        <taxon>Geoemydidae</taxon>
        <taxon>Geoemydinae</taxon>
        <taxon>Mauremys</taxon>
    </lineage>
</organism>
<evidence type="ECO:0000256" key="5">
    <source>
        <dbReference type="SAM" id="MobiDB-lite"/>
    </source>
</evidence>
<keyword evidence="9" id="KW-1185">Reference proteome</keyword>
<feature type="region of interest" description="Disordered" evidence="5">
    <location>
        <begin position="699"/>
        <end position="741"/>
    </location>
</feature>
<feature type="compositionally biased region" description="Low complexity" evidence="5">
    <location>
        <begin position="111"/>
        <end position="125"/>
    </location>
</feature>
<dbReference type="Gene3D" id="2.30.29.30">
    <property type="entry name" value="Pleckstrin-homology domain (PH domain)/Phosphotyrosine-binding domain (PTB)"/>
    <property type="match status" value="1"/>
</dbReference>
<feature type="compositionally biased region" description="Basic and acidic residues" evidence="5">
    <location>
        <begin position="706"/>
        <end position="727"/>
    </location>
</feature>
<evidence type="ECO:0000256" key="3">
    <source>
        <dbReference type="ARBA" id="ARBA00022475"/>
    </source>
</evidence>
<dbReference type="GO" id="GO:1902532">
    <property type="term" value="P:negative regulation of intracellular signal transduction"/>
    <property type="evidence" value="ECO:0007669"/>
    <property type="project" value="UniProtKB-ARBA"/>
</dbReference>
<dbReference type="InterPro" id="IPR007875">
    <property type="entry name" value="Sprouty"/>
</dbReference>
<dbReference type="InterPro" id="IPR000697">
    <property type="entry name" value="WH1/EVH1_dom"/>
</dbReference>
<feature type="domain" description="KBD" evidence="7">
    <location>
        <begin position="199"/>
        <end position="253"/>
    </location>
</feature>
<evidence type="ECO:0000313" key="8">
    <source>
        <dbReference type="EMBL" id="KAH1181139.1"/>
    </source>
</evidence>
<comment type="caution">
    <text evidence="8">The sequence shown here is derived from an EMBL/GenBank/DDBJ whole genome shotgun (WGS) entry which is preliminary data.</text>
</comment>
<evidence type="ECO:0000256" key="2">
    <source>
        <dbReference type="ARBA" id="ARBA00007218"/>
    </source>
</evidence>
<feature type="region of interest" description="Disordered" evidence="5">
    <location>
        <begin position="111"/>
        <end position="153"/>
    </location>
</feature>
<dbReference type="PROSITE" id="PS51227">
    <property type="entry name" value="SPR"/>
    <property type="match status" value="1"/>
</dbReference>
<dbReference type="EMBL" id="JAHDVG010000469">
    <property type="protein sequence ID" value="KAH1181139.1"/>
    <property type="molecule type" value="Genomic_DNA"/>
</dbReference>
<dbReference type="PROSITE" id="PS50229">
    <property type="entry name" value="WH1"/>
    <property type="match status" value="1"/>
</dbReference>
<comment type="similarity">
    <text evidence="2">Belongs to the FAM98 family.</text>
</comment>
<evidence type="ECO:0000259" key="7">
    <source>
        <dbReference type="PROSITE" id="PS51488"/>
    </source>
</evidence>